<comment type="similarity">
    <text evidence="8">Belongs to the exbB/tolQ family.</text>
</comment>
<dbReference type="STRING" id="29563.SAMN02983006_01274"/>
<name>A0A1I4I1V7_9FIRM</name>
<dbReference type="PANTHER" id="PTHR30625">
    <property type="entry name" value="PROTEIN TOLQ"/>
    <property type="match status" value="1"/>
</dbReference>
<dbReference type="RefSeq" id="WP_089861141.1">
    <property type="nucleotide sequence ID" value="NZ_FOTI01000014.1"/>
</dbReference>
<feature type="domain" description="MotA/TolQ/ExbB proton channel" evidence="10">
    <location>
        <begin position="72"/>
        <end position="189"/>
    </location>
</feature>
<evidence type="ECO:0000256" key="1">
    <source>
        <dbReference type="ARBA" id="ARBA00004651"/>
    </source>
</evidence>
<keyword evidence="2 8" id="KW-0813">Transport</keyword>
<keyword evidence="5 8" id="KW-0653">Protein transport</keyword>
<keyword evidence="12" id="KW-1185">Reference proteome</keyword>
<dbReference type="Proteomes" id="UP000199006">
    <property type="component" value="Unassembled WGS sequence"/>
</dbReference>
<dbReference type="AlphaFoldDB" id="A0A1I4I1V7"/>
<dbReference type="PANTHER" id="PTHR30625:SF15">
    <property type="entry name" value="BIOPOLYMER TRANSPORT PROTEIN EXBB"/>
    <property type="match status" value="1"/>
</dbReference>
<organism evidence="11 12">
    <name type="scientific">Halanaerobium salsuginis</name>
    <dbReference type="NCBI Taxonomy" id="29563"/>
    <lineage>
        <taxon>Bacteria</taxon>
        <taxon>Bacillati</taxon>
        <taxon>Bacillota</taxon>
        <taxon>Clostridia</taxon>
        <taxon>Halanaerobiales</taxon>
        <taxon>Halanaerobiaceae</taxon>
        <taxon>Halanaerobium</taxon>
    </lineage>
</organism>
<evidence type="ECO:0000256" key="3">
    <source>
        <dbReference type="ARBA" id="ARBA00022475"/>
    </source>
</evidence>
<evidence type="ECO:0000256" key="8">
    <source>
        <dbReference type="RuleBase" id="RU004057"/>
    </source>
</evidence>
<proteinExistence type="inferred from homology"/>
<protein>
    <submittedName>
        <fullName evidence="11">Biopolymer transport protein ExbB</fullName>
    </submittedName>
</protein>
<evidence type="ECO:0000256" key="5">
    <source>
        <dbReference type="ARBA" id="ARBA00022927"/>
    </source>
</evidence>
<dbReference type="GO" id="GO:0005886">
    <property type="term" value="C:plasma membrane"/>
    <property type="evidence" value="ECO:0007669"/>
    <property type="project" value="UniProtKB-SubCell"/>
</dbReference>
<evidence type="ECO:0000256" key="9">
    <source>
        <dbReference type="SAM" id="Phobius"/>
    </source>
</evidence>
<gene>
    <name evidence="11" type="ORF">SAMN02983006_01274</name>
</gene>
<keyword evidence="3" id="KW-1003">Cell membrane</keyword>
<dbReference type="InterPro" id="IPR050790">
    <property type="entry name" value="ExbB/TolQ_transport"/>
</dbReference>
<feature type="transmembrane region" description="Helical" evidence="9">
    <location>
        <begin position="112"/>
        <end position="136"/>
    </location>
</feature>
<evidence type="ECO:0000313" key="12">
    <source>
        <dbReference type="Proteomes" id="UP000199006"/>
    </source>
</evidence>
<reference evidence="11 12" key="1">
    <citation type="submission" date="2016-10" db="EMBL/GenBank/DDBJ databases">
        <authorList>
            <person name="de Groot N.N."/>
        </authorList>
    </citation>
    <scope>NUCLEOTIDE SEQUENCE [LARGE SCALE GENOMIC DNA]</scope>
    <source>
        <strain evidence="11 12">ATCC 51327</strain>
    </source>
</reference>
<sequence length="203" mass="22820">MDFYSLLKSGGVFMYPLLLCSILVLTIVIERSYFFLRLKKSPKKLLTKIKILIEQGNFREAANLARVNNSPVLKLIKIGINNHQKSAREREKILTRIGSKELRKMSKYLRGLGIISHIAPLIGLLGTVTGIIKAFMKIYELGGNIDPIVLAGGISQALITTAVGLTVAIPASIFYQYFEGKIDHHYNNMTEKTQLLTEWLNEK</sequence>
<evidence type="ECO:0000256" key="6">
    <source>
        <dbReference type="ARBA" id="ARBA00022989"/>
    </source>
</evidence>
<dbReference type="InterPro" id="IPR002898">
    <property type="entry name" value="MotA_ExbB_proton_chnl"/>
</dbReference>
<dbReference type="Pfam" id="PF01618">
    <property type="entry name" value="MotA_ExbB"/>
    <property type="match status" value="1"/>
</dbReference>
<evidence type="ECO:0000313" key="11">
    <source>
        <dbReference type="EMBL" id="SFL48418.1"/>
    </source>
</evidence>
<keyword evidence="6 9" id="KW-1133">Transmembrane helix</keyword>
<keyword evidence="7 9" id="KW-0472">Membrane</keyword>
<evidence type="ECO:0000256" key="4">
    <source>
        <dbReference type="ARBA" id="ARBA00022692"/>
    </source>
</evidence>
<keyword evidence="4 9" id="KW-0812">Transmembrane</keyword>
<accession>A0A1I4I1V7</accession>
<evidence type="ECO:0000256" key="2">
    <source>
        <dbReference type="ARBA" id="ARBA00022448"/>
    </source>
</evidence>
<dbReference type="OrthoDB" id="4045at2"/>
<dbReference type="GO" id="GO:0017038">
    <property type="term" value="P:protein import"/>
    <property type="evidence" value="ECO:0007669"/>
    <property type="project" value="TreeGrafter"/>
</dbReference>
<feature type="transmembrane region" description="Helical" evidence="9">
    <location>
        <begin position="148"/>
        <end position="175"/>
    </location>
</feature>
<comment type="subcellular location">
    <subcellularLocation>
        <location evidence="1">Cell membrane</location>
        <topology evidence="1">Multi-pass membrane protein</topology>
    </subcellularLocation>
    <subcellularLocation>
        <location evidence="8">Membrane</location>
        <topology evidence="8">Multi-pass membrane protein</topology>
    </subcellularLocation>
</comment>
<feature type="transmembrane region" description="Helical" evidence="9">
    <location>
        <begin position="12"/>
        <end position="36"/>
    </location>
</feature>
<evidence type="ECO:0000256" key="7">
    <source>
        <dbReference type="ARBA" id="ARBA00023136"/>
    </source>
</evidence>
<evidence type="ECO:0000259" key="10">
    <source>
        <dbReference type="Pfam" id="PF01618"/>
    </source>
</evidence>
<dbReference type="EMBL" id="FOTI01000014">
    <property type="protein sequence ID" value="SFL48418.1"/>
    <property type="molecule type" value="Genomic_DNA"/>
</dbReference>